<sequence>MISVSEADEVFDQRPDDGKACPGHDGGHLPRKMALPDLASTVT</sequence>
<reference evidence="2 3" key="1">
    <citation type="submission" date="2024-09" db="EMBL/GenBank/DDBJ databases">
        <authorList>
            <person name="Sun Q."/>
            <person name="Mori K."/>
        </authorList>
    </citation>
    <scope>NUCLEOTIDE SEQUENCE [LARGE SCALE GENOMIC DNA]</scope>
    <source>
        <strain evidence="2 3">TBRC 1851</strain>
    </source>
</reference>
<evidence type="ECO:0000313" key="3">
    <source>
        <dbReference type="Proteomes" id="UP001589870"/>
    </source>
</evidence>
<keyword evidence="3" id="KW-1185">Reference proteome</keyword>
<dbReference type="EMBL" id="JBHMQT010000006">
    <property type="protein sequence ID" value="MFC0861582.1"/>
    <property type="molecule type" value="Genomic_DNA"/>
</dbReference>
<proteinExistence type="predicted"/>
<gene>
    <name evidence="2" type="ORF">ACFHYQ_04640</name>
</gene>
<accession>A0ABV6TZF0</accession>
<dbReference type="RefSeq" id="WP_394299813.1">
    <property type="nucleotide sequence ID" value="NZ_JBHMQT010000006.1"/>
</dbReference>
<name>A0ABV6TZF0_9ACTN</name>
<organism evidence="2 3">
    <name type="scientific">Sphaerimonospora cavernae</name>
    <dbReference type="NCBI Taxonomy" id="1740611"/>
    <lineage>
        <taxon>Bacteria</taxon>
        <taxon>Bacillati</taxon>
        <taxon>Actinomycetota</taxon>
        <taxon>Actinomycetes</taxon>
        <taxon>Streptosporangiales</taxon>
        <taxon>Streptosporangiaceae</taxon>
        <taxon>Sphaerimonospora</taxon>
    </lineage>
</organism>
<evidence type="ECO:0000313" key="2">
    <source>
        <dbReference type="EMBL" id="MFC0861582.1"/>
    </source>
</evidence>
<evidence type="ECO:0000256" key="1">
    <source>
        <dbReference type="SAM" id="MobiDB-lite"/>
    </source>
</evidence>
<dbReference type="Proteomes" id="UP001589870">
    <property type="component" value="Unassembled WGS sequence"/>
</dbReference>
<feature type="region of interest" description="Disordered" evidence="1">
    <location>
        <begin position="1"/>
        <end position="43"/>
    </location>
</feature>
<comment type="caution">
    <text evidence="2">The sequence shown here is derived from an EMBL/GenBank/DDBJ whole genome shotgun (WGS) entry which is preliminary data.</text>
</comment>
<protein>
    <submittedName>
        <fullName evidence="2">Uncharacterized protein</fullName>
    </submittedName>
</protein>
<feature type="compositionally biased region" description="Acidic residues" evidence="1">
    <location>
        <begin position="1"/>
        <end position="10"/>
    </location>
</feature>